<comment type="caution">
    <text evidence="2">The sequence shown here is derived from an EMBL/GenBank/DDBJ whole genome shotgun (WGS) entry which is preliminary data.</text>
</comment>
<gene>
    <name evidence="2" type="ORF">ENM78_05310</name>
</gene>
<accession>A0A7J3ZL83</accession>
<dbReference type="SUPFAM" id="SSF50182">
    <property type="entry name" value="Sm-like ribonucleoproteins"/>
    <property type="match status" value="1"/>
</dbReference>
<evidence type="ECO:0000259" key="1">
    <source>
        <dbReference type="PROSITE" id="PS52002"/>
    </source>
</evidence>
<dbReference type="EMBL" id="DRZC01000076">
    <property type="protein sequence ID" value="HHQ80847.1"/>
    <property type="molecule type" value="Genomic_DNA"/>
</dbReference>
<dbReference type="InterPro" id="IPR037156">
    <property type="entry name" value="Lsm_C_sf"/>
</dbReference>
<protein>
    <recommendedName>
        <fullName evidence="1">Sm domain-containing protein</fullName>
    </recommendedName>
</protein>
<organism evidence="2">
    <name type="scientific">Fervidicoccus fontis</name>
    <dbReference type="NCBI Taxonomy" id="683846"/>
    <lineage>
        <taxon>Archaea</taxon>
        <taxon>Thermoproteota</taxon>
        <taxon>Thermoprotei</taxon>
        <taxon>Fervidicoccales</taxon>
        <taxon>Fervidicoccaceae</taxon>
        <taxon>Fervidicoccus</taxon>
    </lineage>
</organism>
<dbReference type="InterPro" id="IPR001163">
    <property type="entry name" value="Sm_dom_euk/arc"/>
</dbReference>
<dbReference type="InterPro" id="IPR010920">
    <property type="entry name" value="LSM_dom_sf"/>
</dbReference>
<dbReference type="Gene3D" id="2.30.30.100">
    <property type="match status" value="1"/>
</dbReference>
<dbReference type="Gene3D" id="3.30.310.60">
    <property type="entry name" value="Like-Sm ribonucleoprotein, C-terminal domain"/>
    <property type="match status" value="1"/>
</dbReference>
<dbReference type="AlphaFoldDB" id="A0A7J3ZL83"/>
<name>A0A7J3ZL83_9CREN</name>
<dbReference type="Pfam" id="PF01423">
    <property type="entry name" value="LSM"/>
    <property type="match status" value="1"/>
</dbReference>
<dbReference type="InterPro" id="IPR047575">
    <property type="entry name" value="Sm"/>
</dbReference>
<reference evidence="2" key="1">
    <citation type="journal article" date="2020" name="mSystems">
        <title>Genome- and Community-Level Interaction Insights into Carbon Utilization and Element Cycling Functions of Hydrothermarchaeota in Hydrothermal Sediment.</title>
        <authorList>
            <person name="Zhou Z."/>
            <person name="Liu Y."/>
            <person name="Xu W."/>
            <person name="Pan J."/>
            <person name="Luo Z.H."/>
            <person name="Li M."/>
        </authorList>
    </citation>
    <scope>NUCLEOTIDE SEQUENCE [LARGE SCALE GENOMIC DNA]</scope>
    <source>
        <strain evidence="2">SpSt-1116</strain>
    </source>
</reference>
<evidence type="ECO:0000313" key="2">
    <source>
        <dbReference type="EMBL" id="HHQ80847.1"/>
    </source>
</evidence>
<dbReference type="GO" id="GO:0003723">
    <property type="term" value="F:RNA binding"/>
    <property type="evidence" value="ECO:0007669"/>
    <property type="project" value="InterPro"/>
</dbReference>
<dbReference type="PROSITE" id="PS52002">
    <property type="entry name" value="SM"/>
    <property type="match status" value="1"/>
</dbReference>
<dbReference type="Pfam" id="PF14894">
    <property type="entry name" value="Lsm_C"/>
    <property type="match status" value="1"/>
</dbReference>
<dbReference type="InterPro" id="IPR028277">
    <property type="entry name" value="Lsm_C"/>
</dbReference>
<proteinExistence type="predicted"/>
<sequence>MSVPSATRRLMSELNSLLDKEVVIKLKDGSQIRGKLYGFDVNTFNILLKNASDSVTTYPTMLIYHDSIISLSAIEAPLFDPEEFARIVSSKLSIRESDIKVLPEAGVVVILNSIRVSEKGVEGSGPLAHKVYGLFTEYIESKKKEGVQG</sequence>
<feature type="domain" description="Sm" evidence="1">
    <location>
        <begin position="9"/>
        <end position="77"/>
    </location>
</feature>
<dbReference type="SMART" id="SM00651">
    <property type="entry name" value="Sm"/>
    <property type="match status" value="1"/>
</dbReference>